<evidence type="ECO:0000256" key="3">
    <source>
        <dbReference type="ARBA" id="ARBA00022801"/>
    </source>
</evidence>
<keyword evidence="2 5" id="KW-0540">Nuclease</keyword>
<dbReference type="STRING" id="1860122.A9404_11535"/>
<dbReference type="AlphaFoldDB" id="A0A191ZJ59"/>
<evidence type="ECO:0000256" key="5">
    <source>
        <dbReference type="HAMAP-Rule" id="MF_00378"/>
    </source>
</evidence>
<dbReference type="PANTHER" id="PTHR30008">
    <property type="entry name" value="EXODEOXYRIBONUCLEASE 7 LARGE SUBUNIT"/>
    <property type="match status" value="1"/>
</dbReference>
<dbReference type="Proteomes" id="UP000078596">
    <property type="component" value="Chromosome"/>
</dbReference>
<proteinExistence type="inferred from homology"/>
<dbReference type="Pfam" id="PF02601">
    <property type="entry name" value="Exonuc_VII_L"/>
    <property type="match status" value="1"/>
</dbReference>
<dbReference type="KEGG" id="haz:A9404_11535"/>
<organism evidence="9 10">
    <name type="scientific">Halothiobacillus diazotrophicus</name>
    <dbReference type="NCBI Taxonomy" id="1860122"/>
    <lineage>
        <taxon>Bacteria</taxon>
        <taxon>Pseudomonadati</taxon>
        <taxon>Pseudomonadota</taxon>
        <taxon>Gammaproteobacteria</taxon>
        <taxon>Chromatiales</taxon>
        <taxon>Halothiobacillaceae</taxon>
        <taxon>Halothiobacillus</taxon>
    </lineage>
</organism>
<evidence type="ECO:0000259" key="7">
    <source>
        <dbReference type="Pfam" id="PF02601"/>
    </source>
</evidence>
<dbReference type="InterPro" id="IPR020579">
    <property type="entry name" value="Exonuc_VII_lsu_C"/>
</dbReference>
<dbReference type="InterPro" id="IPR003753">
    <property type="entry name" value="Exonuc_VII_L"/>
</dbReference>
<dbReference type="RefSeq" id="WP_066101768.1">
    <property type="nucleotide sequence ID" value="NZ_CP016027.1"/>
</dbReference>
<keyword evidence="1 5" id="KW-0963">Cytoplasm</keyword>
<protein>
    <recommendedName>
        <fullName evidence="5">Exodeoxyribonuclease 7 large subunit</fullName>
        <ecNumber evidence="5">3.1.11.6</ecNumber>
    </recommendedName>
    <alternativeName>
        <fullName evidence="5">Exodeoxyribonuclease VII large subunit</fullName>
        <shortName evidence="5">Exonuclease VII large subunit</shortName>
    </alternativeName>
</protein>
<dbReference type="InterPro" id="IPR025824">
    <property type="entry name" value="OB-fold_nuc-bd_dom"/>
</dbReference>
<evidence type="ECO:0000313" key="9">
    <source>
        <dbReference type="EMBL" id="ANJ67924.1"/>
    </source>
</evidence>
<dbReference type="GO" id="GO:0006308">
    <property type="term" value="P:DNA catabolic process"/>
    <property type="evidence" value="ECO:0007669"/>
    <property type="project" value="UniProtKB-UniRule"/>
</dbReference>
<comment type="catalytic activity">
    <reaction evidence="5 6">
        <text>Exonucleolytic cleavage in either 5'- to 3'- or 3'- to 5'-direction to yield nucleoside 5'-phosphates.</text>
        <dbReference type="EC" id="3.1.11.6"/>
    </reaction>
</comment>
<comment type="subcellular location">
    <subcellularLocation>
        <location evidence="5 6">Cytoplasm</location>
    </subcellularLocation>
</comment>
<accession>A0A191ZJ59</accession>
<reference evidence="9 10" key="1">
    <citation type="submission" date="2016-06" db="EMBL/GenBank/DDBJ databases">
        <title>Insight into the functional genes involving in sulfur oxidation in Pearl River water.</title>
        <authorList>
            <person name="Luo J."/>
            <person name="Tan X."/>
            <person name="Lin W."/>
        </authorList>
    </citation>
    <scope>NUCLEOTIDE SEQUENCE [LARGE SCALE GENOMIC DNA]</scope>
    <source>
        <strain evidence="9 10">LS2</strain>
    </source>
</reference>
<dbReference type="HAMAP" id="MF_00378">
    <property type="entry name" value="Exonuc_7_L"/>
    <property type="match status" value="1"/>
</dbReference>
<evidence type="ECO:0000256" key="4">
    <source>
        <dbReference type="ARBA" id="ARBA00022839"/>
    </source>
</evidence>
<comment type="similarity">
    <text evidence="5 6">Belongs to the XseA family.</text>
</comment>
<evidence type="ECO:0000313" key="10">
    <source>
        <dbReference type="Proteomes" id="UP000078596"/>
    </source>
</evidence>
<evidence type="ECO:0000256" key="2">
    <source>
        <dbReference type="ARBA" id="ARBA00022722"/>
    </source>
</evidence>
<keyword evidence="4 5" id="KW-0269">Exonuclease</keyword>
<dbReference type="EC" id="3.1.11.6" evidence="5"/>
<comment type="subunit">
    <text evidence="5">Heterooligomer composed of large and small subunits.</text>
</comment>
<evidence type="ECO:0000256" key="1">
    <source>
        <dbReference type="ARBA" id="ARBA00022490"/>
    </source>
</evidence>
<dbReference type="PANTHER" id="PTHR30008:SF0">
    <property type="entry name" value="EXODEOXYRIBONUCLEASE 7 LARGE SUBUNIT"/>
    <property type="match status" value="1"/>
</dbReference>
<feature type="domain" description="Exonuclease VII large subunit C-terminal" evidence="7">
    <location>
        <begin position="122"/>
        <end position="439"/>
    </location>
</feature>
<dbReference type="Pfam" id="PF13742">
    <property type="entry name" value="tRNA_anti_2"/>
    <property type="match status" value="1"/>
</dbReference>
<dbReference type="NCBIfam" id="TIGR00237">
    <property type="entry name" value="xseA"/>
    <property type="match status" value="1"/>
</dbReference>
<gene>
    <name evidence="5" type="primary">xseA</name>
    <name evidence="9" type="ORF">A9404_11535</name>
</gene>
<dbReference type="GO" id="GO:0008855">
    <property type="term" value="F:exodeoxyribonuclease VII activity"/>
    <property type="evidence" value="ECO:0007669"/>
    <property type="project" value="UniProtKB-UniRule"/>
</dbReference>
<name>A0A191ZJ59_9GAMM</name>
<evidence type="ECO:0000256" key="6">
    <source>
        <dbReference type="RuleBase" id="RU004355"/>
    </source>
</evidence>
<dbReference type="GO" id="GO:0003676">
    <property type="term" value="F:nucleic acid binding"/>
    <property type="evidence" value="ECO:0007669"/>
    <property type="project" value="InterPro"/>
</dbReference>
<dbReference type="GO" id="GO:0005737">
    <property type="term" value="C:cytoplasm"/>
    <property type="evidence" value="ECO:0007669"/>
    <property type="project" value="UniProtKB-SubCell"/>
</dbReference>
<evidence type="ECO:0000259" key="8">
    <source>
        <dbReference type="Pfam" id="PF13742"/>
    </source>
</evidence>
<dbReference type="EMBL" id="CP016027">
    <property type="protein sequence ID" value="ANJ67924.1"/>
    <property type="molecule type" value="Genomic_DNA"/>
</dbReference>
<dbReference type="OrthoDB" id="9802795at2"/>
<feature type="domain" description="OB-fold nucleic acid binding" evidence="8">
    <location>
        <begin position="6"/>
        <end position="98"/>
    </location>
</feature>
<keyword evidence="10" id="KW-1185">Reference proteome</keyword>
<keyword evidence="3 5" id="KW-0378">Hydrolase</keyword>
<dbReference type="CDD" id="cd04489">
    <property type="entry name" value="ExoVII_LU_OBF"/>
    <property type="match status" value="1"/>
</dbReference>
<dbReference type="GO" id="GO:0009318">
    <property type="term" value="C:exodeoxyribonuclease VII complex"/>
    <property type="evidence" value="ECO:0007669"/>
    <property type="project" value="UniProtKB-UniRule"/>
</dbReference>
<comment type="function">
    <text evidence="5">Bidirectionally degrades single-stranded DNA into large acid-insoluble oligonucleotides, which are then degraded further into small acid-soluble oligonucleotides.</text>
</comment>
<sequence length="476" mass="52635">MSTSILSVYSLNQLAKQTLEAQLSGVQVAGEIRSLTRAASGHMYFTLKDDQAEVRCALFRGQAQRIRTVFANGDAVVVLGSVSLYAPRGDYQLIVQGVELAGDGRLAALFEALKKKLLTEGLFDAARKRPLPITPHRIAVISSPVGAAIHDVLSVLARRWPLAEVTLYPVAVQGEAAAGELTAAVSSIRDAMAWDVVLIVRGGGSMSDLWAFNDEALARAIAACPVPVISGVGHEVDFTICDFVADVRAATPTAAAELATPQTLAEWAQRSHLLHQRLNQILSRRLNEAGQHLDRLTGRLRAAAQRFASEHHRRVALELRLQHALRQDGQRRHQALRDLAARLARHSPVRWLRENRGRTDRTVWRLQRVSATMTVARAQRLHLLQYRLHQAGRRPWQRAHDRWQQTGDLLAALSPQRILERGYVLVEHESALLMRAARLDALMAESDRTTLLTLRFADGAKRILARPDGSEEAGES</sequence>
<dbReference type="Gene3D" id="2.40.50.1010">
    <property type="match status" value="1"/>
</dbReference>